<dbReference type="GeneID" id="41985189"/>
<reference evidence="3 4" key="1">
    <citation type="submission" date="2018-05" db="EMBL/GenBank/DDBJ databases">
        <title>Genome sequencing and assembly of the regulated plant pathogen Lachnellula willkommii and related sister species for the development of diagnostic species identification markers.</title>
        <authorList>
            <person name="Giroux E."/>
            <person name="Bilodeau G."/>
        </authorList>
    </citation>
    <scope>NUCLEOTIDE SEQUENCE [LARGE SCALE GENOMIC DNA]</scope>
    <source>
        <strain evidence="3 4">CBS 185.66</strain>
    </source>
</reference>
<dbReference type="PANTHER" id="PTHR42077:SF1">
    <property type="entry name" value="YALI0F30239P"/>
    <property type="match status" value="1"/>
</dbReference>
<dbReference type="RefSeq" id="XP_031003630.1">
    <property type="nucleotide sequence ID" value="XM_031149941.1"/>
</dbReference>
<protein>
    <submittedName>
        <fullName evidence="3">Uncharacterized protein</fullName>
    </submittedName>
</protein>
<comment type="caution">
    <text evidence="3">The sequence shown here is derived from an EMBL/GenBank/DDBJ whole genome shotgun (WGS) entry which is preliminary data.</text>
</comment>
<sequence>MRQYEDSLHEDKQSLRQTRKTTVPPPHLLFFLFFITIDHLQTSLAIMAWGRSTPKPPPTTSALSKILPLLVLLVVLGGCAFVGYHIYLSMQKISSAASDKMQSKNMVFTKDGLKVGVKERKTESYVDSTQSLFVKAWNLSTWPGYKSRLWNQQQPESGKPEPRKPFSRHASSAK</sequence>
<name>A0A8H8QXU1_9HELO</name>
<evidence type="ECO:0000256" key="2">
    <source>
        <dbReference type="SAM" id="Phobius"/>
    </source>
</evidence>
<evidence type="ECO:0000256" key="1">
    <source>
        <dbReference type="SAM" id="MobiDB-lite"/>
    </source>
</evidence>
<dbReference type="EMBL" id="QGMH01000116">
    <property type="protein sequence ID" value="TVY24842.1"/>
    <property type="molecule type" value="Genomic_DNA"/>
</dbReference>
<organism evidence="3 4">
    <name type="scientific">Lachnellula hyalina</name>
    <dbReference type="NCBI Taxonomy" id="1316788"/>
    <lineage>
        <taxon>Eukaryota</taxon>
        <taxon>Fungi</taxon>
        <taxon>Dikarya</taxon>
        <taxon>Ascomycota</taxon>
        <taxon>Pezizomycotina</taxon>
        <taxon>Leotiomycetes</taxon>
        <taxon>Helotiales</taxon>
        <taxon>Lachnaceae</taxon>
        <taxon>Lachnellula</taxon>
    </lineage>
</organism>
<evidence type="ECO:0000313" key="4">
    <source>
        <dbReference type="Proteomes" id="UP000431533"/>
    </source>
</evidence>
<dbReference type="AlphaFoldDB" id="A0A8H8QXU1"/>
<evidence type="ECO:0000313" key="3">
    <source>
        <dbReference type="EMBL" id="TVY24842.1"/>
    </source>
</evidence>
<dbReference type="OrthoDB" id="4083871at2759"/>
<proteinExistence type="predicted"/>
<dbReference type="PANTHER" id="PTHR42077">
    <property type="entry name" value="YALI0F30239P"/>
    <property type="match status" value="1"/>
</dbReference>
<gene>
    <name evidence="3" type="ORF">LHYA1_G004991</name>
</gene>
<keyword evidence="2" id="KW-0812">Transmembrane</keyword>
<keyword evidence="4" id="KW-1185">Reference proteome</keyword>
<keyword evidence="2" id="KW-1133">Transmembrane helix</keyword>
<feature type="region of interest" description="Disordered" evidence="1">
    <location>
        <begin position="150"/>
        <end position="174"/>
    </location>
</feature>
<feature type="transmembrane region" description="Helical" evidence="2">
    <location>
        <begin position="28"/>
        <end position="49"/>
    </location>
</feature>
<feature type="transmembrane region" description="Helical" evidence="2">
    <location>
        <begin position="69"/>
        <end position="88"/>
    </location>
</feature>
<dbReference type="Proteomes" id="UP000431533">
    <property type="component" value="Unassembled WGS sequence"/>
</dbReference>
<keyword evidence="2" id="KW-0472">Membrane</keyword>
<accession>A0A8H8QXU1</accession>